<dbReference type="RefSeq" id="WP_218616501.1">
    <property type="nucleotide sequence ID" value="NZ_JADQDK010000001.1"/>
</dbReference>
<reference evidence="1 2" key="1">
    <citation type="submission" date="2020-11" db="EMBL/GenBank/DDBJ databases">
        <title>Pseudonocardia abyssalis sp. nov. and Pseudonocardia oceani sp. nov., description and phylogenomic analysis of two novel actinomycetes isolated from the deep Southern Ocean.</title>
        <authorList>
            <person name="Parra J."/>
        </authorList>
    </citation>
    <scope>NUCLEOTIDE SEQUENCE [LARGE SCALE GENOMIC DNA]</scope>
    <source>
        <strain evidence="1 2">KRD-168</strain>
    </source>
</reference>
<protein>
    <submittedName>
        <fullName evidence="1">Uncharacterized protein</fullName>
    </submittedName>
</protein>
<organism evidence="1 2">
    <name type="scientific">Pseudonocardia abyssalis</name>
    <dbReference type="NCBI Taxonomy" id="2792008"/>
    <lineage>
        <taxon>Bacteria</taxon>
        <taxon>Bacillati</taxon>
        <taxon>Actinomycetota</taxon>
        <taxon>Actinomycetes</taxon>
        <taxon>Pseudonocardiales</taxon>
        <taxon>Pseudonocardiaceae</taxon>
        <taxon>Pseudonocardia</taxon>
    </lineage>
</organism>
<dbReference type="EMBL" id="JADQDK010000001">
    <property type="protein sequence ID" value="MBW0138538.1"/>
    <property type="molecule type" value="Genomic_DNA"/>
</dbReference>
<dbReference type="Proteomes" id="UP000694287">
    <property type="component" value="Unassembled WGS sequence"/>
</dbReference>
<evidence type="ECO:0000313" key="2">
    <source>
        <dbReference type="Proteomes" id="UP000694287"/>
    </source>
</evidence>
<sequence length="161" mass="17439">MEARGVLLVGSVAADLRTAAFGLTTLARRYARCPALTDGPGEGADSERVTTGHLEDLRSWAQVLVEYRRGRTRFVLDHVRLTAAREAGQLPVVATDEPRVVDALRRESPDWFVVLLRGVGDRTWAELDVALSVGLPAAVAPPLVHLAIQLREDSAAGPEPR</sequence>
<evidence type="ECO:0000313" key="1">
    <source>
        <dbReference type="EMBL" id="MBW0138538.1"/>
    </source>
</evidence>
<proteinExistence type="predicted"/>
<keyword evidence="2" id="KW-1185">Reference proteome</keyword>
<gene>
    <name evidence="1" type="ORF">I4I81_30370</name>
</gene>
<name>A0ABS6V2Y8_9PSEU</name>
<accession>A0ABS6V2Y8</accession>
<comment type="caution">
    <text evidence="1">The sequence shown here is derived from an EMBL/GenBank/DDBJ whole genome shotgun (WGS) entry which is preliminary data.</text>
</comment>